<dbReference type="EMBL" id="CP141888">
    <property type="protein sequence ID" value="WRT69022.1"/>
    <property type="molecule type" value="Genomic_DNA"/>
</dbReference>
<feature type="region of interest" description="Disordered" evidence="1">
    <location>
        <begin position="228"/>
        <end position="337"/>
    </location>
</feature>
<dbReference type="GeneID" id="87958134"/>
<sequence>MTSFINFLPGNIRVTLLSTSLVCLTYYSLNISTTTQIPYLFLLNSINAISISAYVPLLSAELLGWFASLVRSQVFSNKKRNTRGSIFGTWMYNSEFLLFLCIVQFAFSIGFISFSLLSLYTISLTSSFSFPISIPPERTPEPSRIVLVQPVASPRLGIDDFIPLLYGITHLLILSAQLFSFTLLIVEIRGSPRSSSIDRSLAGLLERDITELINLREEARLMRTSLSSGSLSRWNDGKTNDHGSTGTYTPYSPIRFIDGDDGNTPRRRSRTASSAYSTSNSTLTTPSTVPLTRQLMVDNQDQSPYRISNEDTRFNDPFTPRNTSNTPNSSRNNRRLSVRFDLSRKLSDPKSPLTTTFQKPLYTPTNLYGATTCHSKEEAQGDYFSLPVIPNDNENEFIRPIPLSIVRSPKDSVSGFSPLSTGSDTLENIAEEIEYNENVHKAWMDIKGDETV</sequence>
<feature type="compositionally biased region" description="Low complexity" evidence="1">
    <location>
        <begin position="319"/>
        <end position="331"/>
    </location>
</feature>
<feature type="transmembrane region" description="Helical" evidence="2">
    <location>
        <begin position="49"/>
        <end position="70"/>
    </location>
</feature>
<organism evidence="3 4">
    <name type="scientific">Kwoniella shivajii</name>
    <dbReference type="NCBI Taxonomy" id="564305"/>
    <lineage>
        <taxon>Eukaryota</taxon>
        <taxon>Fungi</taxon>
        <taxon>Dikarya</taxon>
        <taxon>Basidiomycota</taxon>
        <taxon>Agaricomycotina</taxon>
        <taxon>Tremellomycetes</taxon>
        <taxon>Tremellales</taxon>
        <taxon>Cryptococcaceae</taxon>
        <taxon>Kwoniella</taxon>
    </lineage>
</organism>
<reference evidence="3 4" key="1">
    <citation type="submission" date="2024-01" db="EMBL/GenBank/DDBJ databases">
        <title>Comparative genomics of Cryptococcus and Kwoniella reveals pathogenesis evolution and contrasting modes of karyotype evolution via chromosome fusion or intercentromeric recombination.</title>
        <authorList>
            <person name="Coelho M.A."/>
            <person name="David-Palma M."/>
            <person name="Shea T."/>
            <person name="Bowers K."/>
            <person name="McGinley-Smith S."/>
            <person name="Mohammad A.W."/>
            <person name="Gnirke A."/>
            <person name="Yurkov A.M."/>
            <person name="Nowrousian M."/>
            <person name="Sun S."/>
            <person name="Cuomo C.A."/>
            <person name="Heitman J."/>
        </authorList>
    </citation>
    <scope>NUCLEOTIDE SEQUENCE [LARGE SCALE GENOMIC DNA]</scope>
    <source>
        <strain evidence="3">CBS 11374</strain>
    </source>
</reference>
<keyword evidence="2" id="KW-0812">Transmembrane</keyword>
<protein>
    <submittedName>
        <fullName evidence="3">Uncharacterized protein</fullName>
    </submittedName>
</protein>
<keyword evidence="4" id="KW-1185">Reference proteome</keyword>
<accession>A0ABZ1D4Q0</accession>
<gene>
    <name evidence="3" type="ORF">IL334_006004</name>
</gene>
<proteinExistence type="predicted"/>
<keyword evidence="2" id="KW-1133">Transmembrane helix</keyword>
<dbReference type="RefSeq" id="XP_062793761.1">
    <property type="nucleotide sequence ID" value="XM_062937710.1"/>
</dbReference>
<feature type="transmembrane region" description="Helical" evidence="2">
    <location>
        <begin position="164"/>
        <end position="186"/>
    </location>
</feature>
<dbReference type="Proteomes" id="UP001329825">
    <property type="component" value="Chromosome 8"/>
</dbReference>
<name>A0ABZ1D4Q0_9TREE</name>
<evidence type="ECO:0000313" key="3">
    <source>
        <dbReference type="EMBL" id="WRT69022.1"/>
    </source>
</evidence>
<keyword evidence="2" id="KW-0472">Membrane</keyword>
<feature type="compositionally biased region" description="Polar residues" evidence="1">
    <location>
        <begin position="297"/>
        <end position="306"/>
    </location>
</feature>
<evidence type="ECO:0000313" key="4">
    <source>
        <dbReference type="Proteomes" id="UP001329825"/>
    </source>
</evidence>
<evidence type="ECO:0000256" key="1">
    <source>
        <dbReference type="SAM" id="MobiDB-lite"/>
    </source>
</evidence>
<evidence type="ECO:0000256" key="2">
    <source>
        <dbReference type="SAM" id="Phobius"/>
    </source>
</evidence>
<feature type="compositionally biased region" description="Low complexity" evidence="1">
    <location>
        <begin position="271"/>
        <end position="292"/>
    </location>
</feature>
<feature type="transmembrane region" description="Helical" evidence="2">
    <location>
        <begin position="96"/>
        <end position="122"/>
    </location>
</feature>